<dbReference type="OMA" id="FVQYQYS"/>
<dbReference type="PROSITE" id="PS51257">
    <property type="entry name" value="PROKAR_LIPOPROTEIN"/>
    <property type="match status" value="1"/>
</dbReference>
<evidence type="ECO:0000256" key="1">
    <source>
        <dbReference type="SAM" id="SignalP"/>
    </source>
</evidence>
<proteinExistence type="predicted"/>
<dbReference type="Proteomes" id="UP000060132">
    <property type="component" value="Chromosome"/>
</dbReference>
<feature type="signal peptide" evidence="1">
    <location>
        <begin position="1"/>
        <end position="19"/>
    </location>
</feature>
<evidence type="ECO:0000313" key="2">
    <source>
        <dbReference type="EMBL" id="AKO32673.1"/>
    </source>
</evidence>
<accession>A0AAC8UCZ1</accession>
<dbReference type="AlphaFoldDB" id="A0AAC8UCZ1"/>
<feature type="chain" id="PRO_5042126027" evidence="1">
    <location>
        <begin position="20"/>
        <end position="179"/>
    </location>
</feature>
<name>A0AAC8UCZ1_HAEDC</name>
<evidence type="ECO:0000313" key="3">
    <source>
        <dbReference type="Proteomes" id="UP000060132"/>
    </source>
</evidence>
<reference evidence="2 3" key="1">
    <citation type="journal article" date="2015" name="PLoS Negl. Trop. Dis.">
        <title>Haemophilus ducreyi Cutaneous Ulcer Strains Are Nearly Identical to Class I Genital Ulcer Strains.</title>
        <authorList>
            <person name="Gangaiah D."/>
            <person name="Webb K.M."/>
            <person name="Humphreys T.L."/>
            <person name="Fortney K.R."/>
            <person name="Toh E."/>
            <person name="Tai A."/>
            <person name="Katz S.S."/>
            <person name="Pillay A."/>
            <person name="Chen C.Y."/>
            <person name="Roberts S.A."/>
            <person name="Munson R.S.Jr."/>
            <person name="Spinola S.M."/>
        </authorList>
    </citation>
    <scope>NUCLEOTIDE SEQUENCE [LARGE SCALE GENOMIC DNA]</scope>
    <source>
        <strain evidence="3">CLU2</strain>
    </source>
</reference>
<organism evidence="2 3">
    <name type="scientific">Haemophilus ducreyi</name>
    <dbReference type="NCBI Taxonomy" id="730"/>
    <lineage>
        <taxon>Bacteria</taxon>
        <taxon>Pseudomonadati</taxon>
        <taxon>Pseudomonadota</taxon>
        <taxon>Gammaproteobacteria</taxon>
        <taxon>Pasteurellales</taxon>
        <taxon>Pasteurellaceae</taxon>
        <taxon>Haemophilus</taxon>
    </lineage>
</organism>
<sequence length="179" mass="20524">MRLLLIIFCCFLTACQMLKKTFVVPESIPFQGKSYFKVTDNMLEGMRHLLFLPAEGNQHPDNWHNAIFIFLDQNKTSTMMQRMALRKKVFSNQQDTIAQIKIIENELYSAIIYPPTERFNDILLEVSRGRDSACGFAQIQVANKRAILTEKNANLTAYQAELNSLAQQLSTLAWQVACQ</sequence>
<dbReference type="EMBL" id="CP011219">
    <property type="protein sequence ID" value="AKO32673.1"/>
    <property type="molecule type" value="Genomic_DNA"/>
</dbReference>
<protein>
    <submittedName>
        <fullName evidence="2">ABC transporter ATPase</fullName>
    </submittedName>
</protein>
<dbReference type="RefSeq" id="WP_010945335.1">
    <property type="nucleotide sequence ID" value="NZ_CP011219.1"/>
</dbReference>
<gene>
    <name evidence="2" type="ORF">RZ57_05940</name>
</gene>
<keyword evidence="1" id="KW-0732">Signal</keyword>